<evidence type="ECO:0000313" key="1">
    <source>
        <dbReference type="EMBL" id="TFL06171.1"/>
    </source>
</evidence>
<name>A0A5C3R060_9AGAR</name>
<protein>
    <submittedName>
        <fullName evidence="1">Uncharacterized protein</fullName>
    </submittedName>
</protein>
<dbReference type="Proteomes" id="UP000305067">
    <property type="component" value="Unassembled WGS sequence"/>
</dbReference>
<keyword evidence="2" id="KW-1185">Reference proteome</keyword>
<proteinExistence type="predicted"/>
<accession>A0A5C3R060</accession>
<reference evidence="1 2" key="1">
    <citation type="journal article" date="2019" name="Nat. Ecol. Evol.">
        <title>Megaphylogeny resolves global patterns of mushroom evolution.</title>
        <authorList>
            <person name="Varga T."/>
            <person name="Krizsan K."/>
            <person name="Foldi C."/>
            <person name="Dima B."/>
            <person name="Sanchez-Garcia M."/>
            <person name="Sanchez-Ramirez S."/>
            <person name="Szollosi G.J."/>
            <person name="Szarkandi J.G."/>
            <person name="Papp V."/>
            <person name="Albert L."/>
            <person name="Andreopoulos W."/>
            <person name="Angelini C."/>
            <person name="Antonin V."/>
            <person name="Barry K.W."/>
            <person name="Bougher N.L."/>
            <person name="Buchanan P."/>
            <person name="Buyck B."/>
            <person name="Bense V."/>
            <person name="Catcheside P."/>
            <person name="Chovatia M."/>
            <person name="Cooper J."/>
            <person name="Damon W."/>
            <person name="Desjardin D."/>
            <person name="Finy P."/>
            <person name="Geml J."/>
            <person name="Haridas S."/>
            <person name="Hughes K."/>
            <person name="Justo A."/>
            <person name="Karasinski D."/>
            <person name="Kautmanova I."/>
            <person name="Kiss B."/>
            <person name="Kocsube S."/>
            <person name="Kotiranta H."/>
            <person name="LaButti K.M."/>
            <person name="Lechner B.E."/>
            <person name="Liimatainen K."/>
            <person name="Lipzen A."/>
            <person name="Lukacs Z."/>
            <person name="Mihaltcheva S."/>
            <person name="Morgado L.N."/>
            <person name="Niskanen T."/>
            <person name="Noordeloos M.E."/>
            <person name="Ohm R.A."/>
            <person name="Ortiz-Santana B."/>
            <person name="Ovrebo C."/>
            <person name="Racz N."/>
            <person name="Riley R."/>
            <person name="Savchenko A."/>
            <person name="Shiryaev A."/>
            <person name="Soop K."/>
            <person name="Spirin V."/>
            <person name="Szebenyi C."/>
            <person name="Tomsovsky M."/>
            <person name="Tulloss R.E."/>
            <person name="Uehling J."/>
            <person name="Grigoriev I.V."/>
            <person name="Vagvolgyi C."/>
            <person name="Papp T."/>
            <person name="Martin F.M."/>
            <person name="Miettinen O."/>
            <person name="Hibbett D.S."/>
            <person name="Nagy L.G."/>
        </authorList>
    </citation>
    <scope>NUCLEOTIDE SEQUENCE [LARGE SCALE GENOMIC DNA]</scope>
    <source>
        <strain evidence="1 2">CBS 309.79</strain>
    </source>
</reference>
<organism evidence="1 2">
    <name type="scientific">Pterulicium gracile</name>
    <dbReference type="NCBI Taxonomy" id="1884261"/>
    <lineage>
        <taxon>Eukaryota</taxon>
        <taxon>Fungi</taxon>
        <taxon>Dikarya</taxon>
        <taxon>Basidiomycota</taxon>
        <taxon>Agaricomycotina</taxon>
        <taxon>Agaricomycetes</taxon>
        <taxon>Agaricomycetidae</taxon>
        <taxon>Agaricales</taxon>
        <taxon>Pleurotineae</taxon>
        <taxon>Pterulaceae</taxon>
        <taxon>Pterulicium</taxon>
    </lineage>
</organism>
<evidence type="ECO:0000313" key="2">
    <source>
        <dbReference type="Proteomes" id="UP000305067"/>
    </source>
</evidence>
<sequence length="60" mass="6933">MKTEMARLKEDEPTITHQERCGVYVHTYLGHSMDDFACDRFKMATQNWRTAAANPKAELS</sequence>
<dbReference type="EMBL" id="ML178815">
    <property type="protein sequence ID" value="TFL06171.1"/>
    <property type="molecule type" value="Genomic_DNA"/>
</dbReference>
<gene>
    <name evidence="1" type="ORF">BDV98DRAFT_558952</name>
</gene>
<dbReference type="AlphaFoldDB" id="A0A5C3R060"/>
<dbReference type="OrthoDB" id="667577at2759"/>